<evidence type="ECO:0000313" key="6">
    <source>
        <dbReference type="EMBL" id="GAA2376029.1"/>
    </source>
</evidence>
<evidence type="ECO:0000313" key="7">
    <source>
        <dbReference type="Proteomes" id="UP001501444"/>
    </source>
</evidence>
<keyword evidence="1" id="KW-0479">Metal-binding</keyword>
<dbReference type="InterPro" id="IPR008972">
    <property type="entry name" value="Cupredoxin"/>
</dbReference>
<evidence type="ECO:0000256" key="3">
    <source>
        <dbReference type="ARBA" id="ARBA00023008"/>
    </source>
</evidence>
<keyword evidence="2" id="KW-0560">Oxidoreductase</keyword>
<dbReference type="Pfam" id="PF07732">
    <property type="entry name" value="Cu-oxidase_3"/>
    <property type="match status" value="1"/>
</dbReference>
<gene>
    <name evidence="6" type="ORF">GCM10010170_079890</name>
</gene>
<dbReference type="PANTHER" id="PTHR11709">
    <property type="entry name" value="MULTI-COPPER OXIDASE"/>
    <property type="match status" value="1"/>
</dbReference>
<dbReference type="InterPro" id="IPR045087">
    <property type="entry name" value="Cu-oxidase_fam"/>
</dbReference>
<dbReference type="EMBL" id="BAAARV010000079">
    <property type="protein sequence ID" value="GAA2376029.1"/>
    <property type="molecule type" value="Genomic_DNA"/>
</dbReference>
<name>A0ABN3HCP8_9ACTN</name>
<feature type="domain" description="Plastocyanin-like" evidence="4">
    <location>
        <begin position="360"/>
        <end position="460"/>
    </location>
</feature>
<reference evidence="6 7" key="1">
    <citation type="journal article" date="2019" name="Int. J. Syst. Evol. Microbiol.">
        <title>The Global Catalogue of Microorganisms (GCM) 10K type strain sequencing project: providing services to taxonomists for standard genome sequencing and annotation.</title>
        <authorList>
            <consortium name="The Broad Institute Genomics Platform"/>
            <consortium name="The Broad Institute Genome Sequencing Center for Infectious Disease"/>
            <person name="Wu L."/>
            <person name="Ma J."/>
        </authorList>
    </citation>
    <scope>NUCLEOTIDE SEQUENCE [LARGE SCALE GENOMIC DNA]</scope>
    <source>
        <strain evidence="6 7">JCM 3272</strain>
    </source>
</reference>
<organism evidence="6 7">
    <name type="scientific">Dactylosporangium salmoneum</name>
    <dbReference type="NCBI Taxonomy" id="53361"/>
    <lineage>
        <taxon>Bacteria</taxon>
        <taxon>Bacillati</taxon>
        <taxon>Actinomycetota</taxon>
        <taxon>Actinomycetes</taxon>
        <taxon>Micromonosporales</taxon>
        <taxon>Micromonosporaceae</taxon>
        <taxon>Dactylosporangium</taxon>
    </lineage>
</organism>
<evidence type="ECO:0008006" key="8">
    <source>
        <dbReference type="Google" id="ProtNLM"/>
    </source>
</evidence>
<dbReference type="Gene3D" id="2.60.40.420">
    <property type="entry name" value="Cupredoxins - blue copper proteins"/>
    <property type="match status" value="2"/>
</dbReference>
<accession>A0ABN3HCP8</accession>
<dbReference type="Pfam" id="PF07731">
    <property type="entry name" value="Cu-oxidase_2"/>
    <property type="match status" value="1"/>
</dbReference>
<dbReference type="CDD" id="cd04202">
    <property type="entry name" value="CuRO_D2_2dMcoN_like"/>
    <property type="match status" value="1"/>
</dbReference>
<proteinExistence type="predicted"/>
<dbReference type="InterPro" id="IPR002355">
    <property type="entry name" value="Cu_oxidase_Cu_BS"/>
</dbReference>
<feature type="domain" description="Plastocyanin-like" evidence="5">
    <location>
        <begin position="87"/>
        <end position="188"/>
    </location>
</feature>
<dbReference type="RefSeq" id="WP_344617843.1">
    <property type="nucleotide sequence ID" value="NZ_BAAARV010000079.1"/>
</dbReference>
<comment type="caution">
    <text evidence="6">The sequence shown here is derived from an EMBL/GenBank/DDBJ whole genome shotgun (WGS) entry which is preliminary data.</text>
</comment>
<evidence type="ECO:0000256" key="1">
    <source>
        <dbReference type="ARBA" id="ARBA00022723"/>
    </source>
</evidence>
<keyword evidence="7" id="KW-1185">Reference proteome</keyword>
<protein>
    <recommendedName>
        <fullName evidence="8">FtsP/CotA-like multicopper oxidase with cupredoxin domain</fullName>
    </recommendedName>
</protein>
<dbReference type="InterPro" id="IPR011707">
    <property type="entry name" value="Cu-oxidase-like_N"/>
</dbReference>
<keyword evidence="3" id="KW-0186">Copper</keyword>
<dbReference type="InterPro" id="IPR011706">
    <property type="entry name" value="Cu-oxidase_C"/>
</dbReference>
<dbReference type="SUPFAM" id="SSF49503">
    <property type="entry name" value="Cupredoxins"/>
    <property type="match status" value="3"/>
</dbReference>
<dbReference type="Proteomes" id="UP001501444">
    <property type="component" value="Unassembled WGS sequence"/>
</dbReference>
<evidence type="ECO:0000259" key="5">
    <source>
        <dbReference type="Pfam" id="PF07732"/>
    </source>
</evidence>
<dbReference type="PROSITE" id="PS00080">
    <property type="entry name" value="MULTICOPPER_OXIDASE2"/>
    <property type="match status" value="1"/>
</dbReference>
<evidence type="ECO:0000259" key="4">
    <source>
        <dbReference type="Pfam" id="PF07731"/>
    </source>
</evidence>
<sequence length="479" mass="50536">MPIAAALAVLGPLGWWWQDSLMPDTYSVMDMGYPDYGGGARVDHATMHHGGAEVTALTGPRDRAADVSITLVARAERIGLPDGRGVAGYTLNHASPGPEIRARQGQLVEVRLVNESVPDGVTLHWHGYDVPNAEDGVAGVTQDAVAPGQSHVYRFVAADAGTYWYHSHQVSHEQVRLGLFGALVVDPPTGAPAAVDRLALVHTYGGRRTIAGRPDETSVAAAPGSTVRVRLVNTDQGTARAWVSGAAFRLVAVDGRDRNAPPPVTGAAIVLPAGGRADVEFAVPDAGGAVRVDVGAGTALVVGPEGAVAPVTPEPKASIDLLSYGTPAPIGFDPATATRRFDYRIGRRFGFLDGRPGLWWTINGKLYPDVPMYMVSTGDVVRMTIANSSGETHPMHLHGHHAVVLSRNGVAATGSPWWTDSLEVADGETYEIAFIADNPGVWVDHCHNLSHAAEGLLAHLAYTGVTTPYRIGSAHNHPE</sequence>
<dbReference type="PANTHER" id="PTHR11709:SF394">
    <property type="entry name" value="FI03373P-RELATED"/>
    <property type="match status" value="1"/>
</dbReference>
<evidence type="ECO:0000256" key="2">
    <source>
        <dbReference type="ARBA" id="ARBA00023002"/>
    </source>
</evidence>